<keyword evidence="4" id="KW-1185">Reference proteome</keyword>
<proteinExistence type="predicted"/>
<evidence type="ECO:0000313" key="4">
    <source>
        <dbReference type="Proteomes" id="UP000202922"/>
    </source>
</evidence>
<dbReference type="SUPFAM" id="SSF101898">
    <property type="entry name" value="NHL repeat"/>
    <property type="match status" value="1"/>
</dbReference>
<keyword evidence="1" id="KW-0732">Signal</keyword>
<dbReference type="EMBL" id="FXYE01000002">
    <property type="protein sequence ID" value="SMX46504.1"/>
    <property type="molecule type" value="Genomic_DNA"/>
</dbReference>
<reference evidence="4" key="1">
    <citation type="submission" date="2017-05" db="EMBL/GenBank/DDBJ databases">
        <authorList>
            <person name="Rodrigo-Torres L."/>
            <person name="Arahal R. D."/>
            <person name="Lucena T."/>
        </authorList>
    </citation>
    <scope>NUCLEOTIDE SEQUENCE [LARGE SCALE GENOMIC DNA]</scope>
    <source>
        <strain evidence="4">CECT 8621</strain>
    </source>
</reference>
<protein>
    <recommendedName>
        <fullName evidence="2">Phytase-like domain-containing protein</fullName>
    </recommendedName>
</protein>
<dbReference type="RefSeq" id="WP_093968187.1">
    <property type="nucleotide sequence ID" value="NZ_FXYE01000002.1"/>
</dbReference>
<name>A0A238KUG8_9RHOB</name>
<sequence>MIGLHRHVKRAVLALALLSGLAWHPPAAYAESGYAVDKPRFFEWHVDHDEFGGFSGILVEDGGRALSALSDHGTLFTGVIERSGREITGISEATAHALNDPGKPFTPFQRDAEGLARAPKGELIVVFESYTRVKKYTQLGRRARSLHHWEAFKELFGNESFESGSYLPDGRLVVFVEGSGEGETTDAYTYDDIFWDGPYKFPTSDGFAISGADLGPDGRLYILDRKFSITKGFTSRIRSFALDAEEMTERTLFEGKLGNAEGIAVWENDEGEATITLITDNGFGKREKTYLIEFDLHDGKSWQERTLANPFPARGIPIQ</sequence>
<feature type="domain" description="Phytase-like" evidence="2">
    <location>
        <begin position="50"/>
        <end position="283"/>
    </location>
</feature>
<dbReference type="OrthoDB" id="9798693at2"/>
<gene>
    <name evidence="3" type="ORF">COL8621_03139</name>
</gene>
<feature type="chain" id="PRO_5012195713" description="Phytase-like domain-containing protein" evidence="1">
    <location>
        <begin position="31"/>
        <end position="319"/>
    </location>
</feature>
<dbReference type="AlphaFoldDB" id="A0A238KUG8"/>
<accession>A0A238KUG8</accession>
<dbReference type="InterPro" id="IPR027372">
    <property type="entry name" value="Phytase-like_dom"/>
</dbReference>
<dbReference type="Proteomes" id="UP000202922">
    <property type="component" value="Unassembled WGS sequence"/>
</dbReference>
<evidence type="ECO:0000313" key="3">
    <source>
        <dbReference type="EMBL" id="SMX46504.1"/>
    </source>
</evidence>
<dbReference type="Pfam" id="PF13449">
    <property type="entry name" value="Phytase-like"/>
    <property type="match status" value="1"/>
</dbReference>
<evidence type="ECO:0000256" key="1">
    <source>
        <dbReference type="SAM" id="SignalP"/>
    </source>
</evidence>
<organism evidence="3 4">
    <name type="scientific">Actibacterium lipolyticum</name>
    <dbReference type="NCBI Taxonomy" id="1524263"/>
    <lineage>
        <taxon>Bacteria</taxon>
        <taxon>Pseudomonadati</taxon>
        <taxon>Pseudomonadota</taxon>
        <taxon>Alphaproteobacteria</taxon>
        <taxon>Rhodobacterales</taxon>
        <taxon>Roseobacteraceae</taxon>
        <taxon>Actibacterium</taxon>
    </lineage>
</organism>
<feature type="signal peptide" evidence="1">
    <location>
        <begin position="1"/>
        <end position="30"/>
    </location>
</feature>
<evidence type="ECO:0000259" key="2">
    <source>
        <dbReference type="Pfam" id="PF13449"/>
    </source>
</evidence>